<evidence type="ECO:0000256" key="4">
    <source>
        <dbReference type="ARBA" id="ARBA00023163"/>
    </source>
</evidence>
<dbReference type="Proteomes" id="UP001157006">
    <property type="component" value="Chromosome 5"/>
</dbReference>
<dbReference type="InterPro" id="IPR050655">
    <property type="entry name" value="Plant_B3_domain"/>
</dbReference>
<dbReference type="InterPro" id="IPR003340">
    <property type="entry name" value="B3_DNA-bd"/>
</dbReference>
<dbReference type="SMART" id="SM01019">
    <property type="entry name" value="B3"/>
    <property type="match status" value="1"/>
</dbReference>
<dbReference type="InterPro" id="IPR015300">
    <property type="entry name" value="DNA-bd_pseudobarrel_sf"/>
</dbReference>
<feature type="domain" description="TF-B3" evidence="7">
    <location>
        <begin position="14"/>
        <end position="105"/>
    </location>
</feature>
<dbReference type="AlphaFoldDB" id="A0AAV1ATV5"/>
<evidence type="ECO:0000313" key="8">
    <source>
        <dbReference type="EMBL" id="CAI8611942.1"/>
    </source>
</evidence>
<organism evidence="8 9">
    <name type="scientific">Vicia faba</name>
    <name type="common">Broad bean</name>
    <name type="synonym">Faba vulgaris</name>
    <dbReference type="NCBI Taxonomy" id="3906"/>
    <lineage>
        <taxon>Eukaryota</taxon>
        <taxon>Viridiplantae</taxon>
        <taxon>Streptophyta</taxon>
        <taxon>Embryophyta</taxon>
        <taxon>Tracheophyta</taxon>
        <taxon>Spermatophyta</taxon>
        <taxon>Magnoliopsida</taxon>
        <taxon>eudicotyledons</taxon>
        <taxon>Gunneridae</taxon>
        <taxon>Pentapetalae</taxon>
        <taxon>rosids</taxon>
        <taxon>fabids</taxon>
        <taxon>Fabales</taxon>
        <taxon>Fabaceae</taxon>
        <taxon>Papilionoideae</taxon>
        <taxon>50 kb inversion clade</taxon>
        <taxon>NPAAA clade</taxon>
        <taxon>Hologalegina</taxon>
        <taxon>IRL clade</taxon>
        <taxon>Fabeae</taxon>
        <taxon>Vicia</taxon>
    </lineage>
</organism>
<evidence type="ECO:0000256" key="5">
    <source>
        <dbReference type="ARBA" id="ARBA00023242"/>
    </source>
</evidence>
<proteinExistence type="predicted"/>
<comment type="subcellular location">
    <subcellularLocation>
        <location evidence="1">Nucleus</location>
    </subcellularLocation>
</comment>
<dbReference type="Gene3D" id="2.40.330.10">
    <property type="entry name" value="DNA-binding pseudobarrel domain"/>
    <property type="match status" value="1"/>
</dbReference>
<accession>A0AAV1ATV5</accession>
<evidence type="ECO:0000256" key="6">
    <source>
        <dbReference type="SAM" id="Phobius"/>
    </source>
</evidence>
<evidence type="ECO:0000256" key="2">
    <source>
        <dbReference type="ARBA" id="ARBA00023015"/>
    </source>
</evidence>
<keyword evidence="2" id="KW-0805">Transcription regulation</keyword>
<name>A0AAV1ATV5_VICFA</name>
<keyword evidence="6" id="KW-1133">Transmembrane helix</keyword>
<keyword evidence="6" id="KW-0812">Transmembrane</keyword>
<evidence type="ECO:0000259" key="7">
    <source>
        <dbReference type="SMART" id="SM01019"/>
    </source>
</evidence>
<sequence>MATEYPEANKVVQFFMIITENRQQGELMLPIKFVRKHGQGLPNVICLKTSNGENWKINLVMNDGKIWFGQGWKEFAQYYSLGYGHLLVFKYQRLSEFHVDIFDTTRVEIEYPPKRVEAEKECRTSKKRKANSSFEFGSTSCAKNSKVLPNSKEELAFLFLLVLHSFSASTLLGGYSISTLVVSKMST</sequence>
<feature type="transmembrane region" description="Helical" evidence="6">
    <location>
        <begin position="155"/>
        <end position="177"/>
    </location>
</feature>
<keyword evidence="6" id="KW-0472">Membrane</keyword>
<keyword evidence="9" id="KW-1185">Reference proteome</keyword>
<keyword evidence="3" id="KW-0238">DNA-binding</keyword>
<dbReference type="EMBL" id="OX451740">
    <property type="protein sequence ID" value="CAI8611942.1"/>
    <property type="molecule type" value="Genomic_DNA"/>
</dbReference>
<dbReference type="CDD" id="cd10017">
    <property type="entry name" value="B3_DNA"/>
    <property type="match status" value="1"/>
</dbReference>
<dbReference type="GO" id="GO:0003677">
    <property type="term" value="F:DNA binding"/>
    <property type="evidence" value="ECO:0007669"/>
    <property type="project" value="UniProtKB-KW"/>
</dbReference>
<evidence type="ECO:0000256" key="1">
    <source>
        <dbReference type="ARBA" id="ARBA00004123"/>
    </source>
</evidence>
<keyword evidence="5" id="KW-0539">Nucleus</keyword>
<dbReference type="Pfam" id="PF02362">
    <property type="entry name" value="B3"/>
    <property type="match status" value="1"/>
</dbReference>
<dbReference type="PANTHER" id="PTHR31920">
    <property type="entry name" value="B3 DOMAIN-CONTAINING"/>
    <property type="match status" value="1"/>
</dbReference>
<evidence type="ECO:0000256" key="3">
    <source>
        <dbReference type="ARBA" id="ARBA00023125"/>
    </source>
</evidence>
<protein>
    <recommendedName>
        <fullName evidence="7">TF-B3 domain-containing protein</fullName>
    </recommendedName>
</protein>
<dbReference type="SUPFAM" id="SSF101936">
    <property type="entry name" value="DNA-binding pseudobarrel domain"/>
    <property type="match status" value="1"/>
</dbReference>
<dbReference type="PANTHER" id="PTHR31920:SF108">
    <property type="entry name" value="B3 DOMAIN-CONTAINING TRANSCRIPTION FACTOR VRN1-LIKE"/>
    <property type="match status" value="1"/>
</dbReference>
<reference evidence="8 9" key="1">
    <citation type="submission" date="2023-01" db="EMBL/GenBank/DDBJ databases">
        <authorList>
            <person name="Kreplak J."/>
        </authorList>
    </citation>
    <scope>NUCLEOTIDE SEQUENCE [LARGE SCALE GENOMIC DNA]</scope>
</reference>
<keyword evidence="4" id="KW-0804">Transcription</keyword>
<evidence type="ECO:0000313" key="9">
    <source>
        <dbReference type="Proteomes" id="UP001157006"/>
    </source>
</evidence>
<gene>
    <name evidence="8" type="ORF">VFH_V009840</name>
</gene>
<dbReference type="GO" id="GO:0005634">
    <property type="term" value="C:nucleus"/>
    <property type="evidence" value="ECO:0007669"/>
    <property type="project" value="UniProtKB-SubCell"/>
</dbReference>